<dbReference type="KEGG" id="ccah:DWG20_09120"/>
<accession>A0A345Y6N8</accession>
<evidence type="ECO:0000256" key="1">
    <source>
        <dbReference type="SAM" id="Phobius"/>
    </source>
</evidence>
<reference evidence="2 3" key="1">
    <citation type="submission" date="2018-07" db="EMBL/GenBank/DDBJ databases">
        <title>Crenobacter cavernae sp. nov., isolated from a karst cave.</title>
        <authorList>
            <person name="Zhu H."/>
        </authorList>
    </citation>
    <scope>NUCLEOTIDE SEQUENCE [LARGE SCALE GENOMIC DNA]</scope>
    <source>
        <strain evidence="2 3">K1W11S-77</strain>
    </source>
</reference>
<dbReference type="AlphaFoldDB" id="A0A345Y6N8"/>
<keyword evidence="1" id="KW-1133">Transmembrane helix</keyword>
<dbReference type="RefSeq" id="WP_115433522.1">
    <property type="nucleotide sequence ID" value="NZ_CP031337.1"/>
</dbReference>
<protein>
    <submittedName>
        <fullName evidence="2">Uncharacterized protein</fullName>
    </submittedName>
</protein>
<sequence>MMFQKTTFERLFPAALSGTGLLSYTSFGFESGGKRFFDITVPGRPRIEQGMTVIALLEKPNRWESNGLLGWVDCLDGSVVCDSAGKLFSIALLNIFFAAMFPIRAYEVFSNPEMADLIAFFVAAMFMGFTLRFLYLSIKALLVKKTLLAVRNHVFGRSVNTNEFGG</sequence>
<feature type="transmembrane region" description="Helical" evidence="1">
    <location>
        <begin position="117"/>
        <end position="138"/>
    </location>
</feature>
<feature type="transmembrane region" description="Helical" evidence="1">
    <location>
        <begin position="87"/>
        <end position="105"/>
    </location>
</feature>
<name>A0A345Y6N8_9NEIS</name>
<keyword evidence="1" id="KW-0472">Membrane</keyword>
<evidence type="ECO:0000313" key="2">
    <source>
        <dbReference type="EMBL" id="AXK39590.1"/>
    </source>
</evidence>
<dbReference type="OrthoDB" id="8909552at2"/>
<proteinExistence type="predicted"/>
<keyword evidence="1" id="KW-0812">Transmembrane</keyword>
<dbReference type="EMBL" id="CP031337">
    <property type="protein sequence ID" value="AXK39590.1"/>
    <property type="molecule type" value="Genomic_DNA"/>
</dbReference>
<gene>
    <name evidence="2" type="ORF">DWG20_09120</name>
</gene>
<dbReference type="Proteomes" id="UP000254537">
    <property type="component" value="Chromosome"/>
</dbReference>
<evidence type="ECO:0000313" key="3">
    <source>
        <dbReference type="Proteomes" id="UP000254537"/>
    </source>
</evidence>
<organism evidence="2 3">
    <name type="scientific">Crenobacter cavernae</name>
    <dbReference type="NCBI Taxonomy" id="2290923"/>
    <lineage>
        <taxon>Bacteria</taxon>
        <taxon>Pseudomonadati</taxon>
        <taxon>Pseudomonadota</taxon>
        <taxon>Betaproteobacteria</taxon>
        <taxon>Neisseriales</taxon>
        <taxon>Neisseriaceae</taxon>
        <taxon>Crenobacter</taxon>
    </lineage>
</organism>